<keyword evidence="1" id="KW-1133">Transmembrane helix</keyword>
<dbReference type="KEGG" id="fbl:Fbal_1621"/>
<dbReference type="InterPro" id="IPR021494">
    <property type="entry name" value="DUF3149"/>
</dbReference>
<proteinExistence type="predicted"/>
<dbReference type="HOGENOM" id="CLU_210085_0_0_6"/>
<evidence type="ECO:0000313" key="3">
    <source>
        <dbReference type="Proteomes" id="UP000006683"/>
    </source>
</evidence>
<evidence type="ECO:0000256" key="1">
    <source>
        <dbReference type="SAM" id="Phobius"/>
    </source>
</evidence>
<name>E1SQM7_FERBD</name>
<reference evidence="2 3" key="1">
    <citation type="journal article" date="2010" name="Stand. Genomic Sci.">
        <title>Complete genome sequence of Ferrimonas balearica type strain (PAT).</title>
        <authorList>
            <person name="Nolan M."/>
            <person name="Sikorski J."/>
            <person name="Davenport K."/>
            <person name="Lucas S."/>
            <person name="Glavina Del Rio T."/>
            <person name="Tice H."/>
            <person name="Cheng J."/>
            <person name="Goodwin L."/>
            <person name="Pitluck S."/>
            <person name="Liolios K."/>
            <person name="Ivanova N."/>
            <person name="Mavromatis K."/>
            <person name="Ovchinnikova G."/>
            <person name="Pati A."/>
            <person name="Chen A."/>
            <person name="Palaniappan K."/>
            <person name="Land M."/>
            <person name="Hauser L."/>
            <person name="Chang Y."/>
            <person name="Jeffries C."/>
            <person name="Tapia R."/>
            <person name="Brettin T."/>
            <person name="Detter J."/>
            <person name="Han C."/>
            <person name="Yasawong M."/>
            <person name="Rohde M."/>
            <person name="Tindall B."/>
            <person name="Goker M."/>
            <person name="Woyke T."/>
            <person name="Bristow J."/>
            <person name="Eisen J."/>
            <person name="Markowitz V."/>
            <person name="Hugenholtz P."/>
            <person name="Kyrpides N."/>
            <person name="Klenk H."/>
            <person name="Lapidus A."/>
        </authorList>
    </citation>
    <scope>NUCLEOTIDE SEQUENCE [LARGE SCALE GENOMIC DNA]</scope>
    <source>
        <strain evidence="3">DSM 9799 / CCM 4581 / KCTC 23876 / PAT</strain>
    </source>
</reference>
<evidence type="ECO:0008006" key="4">
    <source>
        <dbReference type="Google" id="ProtNLM"/>
    </source>
</evidence>
<gene>
    <name evidence="2" type="ordered locus">Fbal_1621</name>
</gene>
<keyword evidence="1" id="KW-0472">Membrane</keyword>
<dbReference type="eggNOG" id="ENOG502ZWEI">
    <property type="taxonomic scope" value="Bacteria"/>
</dbReference>
<protein>
    <recommendedName>
        <fullName evidence="4">DUF3149 domain-containing protein</fullName>
    </recommendedName>
</protein>
<evidence type="ECO:0000313" key="2">
    <source>
        <dbReference type="EMBL" id="ADN75825.1"/>
    </source>
</evidence>
<accession>E1SQM7</accession>
<keyword evidence="1" id="KW-0812">Transmembrane</keyword>
<keyword evidence="3" id="KW-1185">Reference proteome</keyword>
<dbReference type="RefSeq" id="WP_013345131.1">
    <property type="nucleotide sequence ID" value="NC_014541.1"/>
</dbReference>
<dbReference type="Pfam" id="PF11346">
    <property type="entry name" value="DUF3149"/>
    <property type="match status" value="1"/>
</dbReference>
<dbReference type="AlphaFoldDB" id="E1SQM7"/>
<feature type="transmembrane region" description="Helical" evidence="1">
    <location>
        <begin position="12"/>
        <end position="36"/>
    </location>
</feature>
<organism evidence="2 3">
    <name type="scientific">Ferrimonas balearica (strain DSM 9799 / CCM 4581 / KCTC 23876 / PAT)</name>
    <dbReference type="NCBI Taxonomy" id="550540"/>
    <lineage>
        <taxon>Bacteria</taxon>
        <taxon>Pseudomonadati</taxon>
        <taxon>Pseudomonadota</taxon>
        <taxon>Gammaproteobacteria</taxon>
        <taxon>Alteromonadales</taxon>
        <taxon>Ferrimonadaceae</taxon>
        <taxon>Ferrimonas</taxon>
    </lineage>
</organism>
<dbReference type="Proteomes" id="UP000006683">
    <property type="component" value="Chromosome"/>
</dbReference>
<dbReference type="GeneID" id="67184080"/>
<dbReference type="EMBL" id="CP002209">
    <property type="protein sequence ID" value="ADN75825.1"/>
    <property type="molecule type" value="Genomic_DNA"/>
</dbReference>
<dbReference type="OrthoDB" id="6388826at2"/>
<sequence length="44" mass="5135">MSHWIDLIMESPVGWMSMLVIFATCGIVGYIIWMFWTKSAQPEQ</sequence>